<evidence type="ECO:0000256" key="11">
    <source>
        <dbReference type="SAM" id="Coils"/>
    </source>
</evidence>
<proteinExistence type="inferred from homology"/>
<dbReference type="InterPro" id="IPR020546">
    <property type="entry name" value="ATP_synth_F1_dsu/esu_N"/>
</dbReference>
<dbReference type="AlphaFoldDB" id="A0A2W5HNN6"/>
<dbReference type="GO" id="GO:0045259">
    <property type="term" value="C:proton-transporting ATP synthase complex"/>
    <property type="evidence" value="ECO:0007669"/>
    <property type="project" value="UniProtKB-KW"/>
</dbReference>
<dbReference type="EMBL" id="QFOT01000005">
    <property type="protein sequence ID" value="PZP57232.1"/>
    <property type="molecule type" value="Genomic_DNA"/>
</dbReference>
<keyword evidence="7 9" id="KW-0139">CF(1)</keyword>
<dbReference type="InterPro" id="IPR001469">
    <property type="entry name" value="ATP_synth_F1_dsu/esu"/>
</dbReference>
<keyword evidence="5 9" id="KW-0406">Ion transport</keyword>
<keyword evidence="6 9" id="KW-0472">Membrane</keyword>
<dbReference type="GO" id="GO:0046933">
    <property type="term" value="F:proton-transporting ATP synthase activity, rotational mechanism"/>
    <property type="evidence" value="ECO:0007669"/>
    <property type="project" value="UniProtKB-UniRule"/>
</dbReference>
<name>A0A2W5HNN6_9BACT</name>
<reference evidence="13 14" key="1">
    <citation type="submission" date="2017-08" db="EMBL/GenBank/DDBJ databases">
        <title>Infants hospitalized years apart are colonized by the same room-sourced microbial strains.</title>
        <authorList>
            <person name="Brooks B."/>
            <person name="Olm M.R."/>
            <person name="Firek B.A."/>
            <person name="Baker R."/>
            <person name="Thomas B.C."/>
            <person name="Morowitz M.J."/>
            <person name="Banfield J.F."/>
        </authorList>
    </citation>
    <scope>NUCLEOTIDE SEQUENCE [LARGE SCALE GENOMIC DNA]</scope>
    <source>
        <strain evidence="13">S2_006_000_R2_64</strain>
    </source>
</reference>
<gene>
    <name evidence="9 13" type="primary">atpC</name>
    <name evidence="13" type="ORF">DI586_01170</name>
</gene>
<keyword evidence="11" id="KW-0175">Coiled coil</keyword>
<feature type="domain" description="ATP synthase F1 complex delta/epsilon subunit N-terminal" evidence="12">
    <location>
        <begin position="5"/>
        <end position="85"/>
    </location>
</feature>
<comment type="function">
    <text evidence="1 9">Produces ATP from ADP in the presence of a proton gradient across the membrane.</text>
</comment>
<dbReference type="SUPFAM" id="SSF51344">
    <property type="entry name" value="Epsilon subunit of F1F0-ATP synthase N-terminal domain"/>
    <property type="match status" value="1"/>
</dbReference>
<evidence type="ECO:0000256" key="6">
    <source>
        <dbReference type="ARBA" id="ARBA00023136"/>
    </source>
</evidence>
<accession>A0A2W5HNN6</accession>
<evidence type="ECO:0000313" key="14">
    <source>
        <dbReference type="Proteomes" id="UP000249739"/>
    </source>
</evidence>
<evidence type="ECO:0000256" key="5">
    <source>
        <dbReference type="ARBA" id="ARBA00023065"/>
    </source>
</evidence>
<dbReference type="Proteomes" id="UP000249739">
    <property type="component" value="Unassembled WGS sequence"/>
</dbReference>
<dbReference type="GO" id="GO:0012505">
    <property type="term" value="C:endomembrane system"/>
    <property type="evidence" value="ECO:0007669"/>
    <property type="project" value="UniProtKB-SubCell"/>
</dbReference>
<evidence type="ECO:0000256" key="1">
    <source>
        <dbReference type="ARBA" id="ARBA00003543"/>
    </source>
</evidence>
<dbReference type="PANTHER" id="PTHR13822">
    <property type="entry name" value="ATP SYNTHASE DELTA/EPSILON CHAIN"/>
    <property type="match status" value="1"/>
</dbReference>
<evidence type="ECO:0000256" key="2">
    <source>
        <dbReference type="ARBA" id="ARBA00004184"/>
    </source>
</evidence>
<comment type="subcellular location">
    <subcellularLocation>
        <location evidence="9">Cell membrane</location>
        <topology evidence="9">Peripheral membrane protein</topology>
    </subcellularLocation>
    <subcellularLocation>
        <location evidence="2">Endomembrane system</location>
        <topology evidence="2">Peripheral membrane protein</topology>
    </subcellularLocation>
</comment>
<organism evidence="13 14">
    <name type="scientific">Micavibrio aeruginosavorus</name>
    <dbReference type="NCBI Taxonomy" id="349221"/>
    <lineage>
        <taxon>Bacteria</taxon>
        <taxon>Pseudomonadati</taxon>
        <taxon>Bdellovibrionota</taxon>
        <taxon>Bdellovibrionia</taxon>
        <taxon>Bdellovibrionales</taxon>
        <taxon>Pseudobdellovibrionaceae</taxon>
        <taxon>Micavibrio</taxon>
    </lineage>
</organism>
<evidence type="ECO:0000256" key="7">
    <source>
        <dbReference type="ARBA" id="ARBA00023196"/>
    </source>
</evidence>
<evidence type="ECO:0000256" key="8">
    <source>
        <dbReference type="ARBA" id="ARBA00023310"/>
    </source>
</evidence>
<dbReference type="NCBIfam" id="TIGR01216">
    <property type="entry name" value="ATP_synt_epsi"/>
    <property type="match status" value="1"/>
</dbReference>
<feature type="coiled-coil region" evidence="11">
    <location>
        <begin position="86"/>
        <end position="120"/>
    </location>
</feature>
<keyword evidence="8 9" id="KW-0066">ATP synthesis</keyword>
<keyword evidence="9" id="KW-0375">Hydrogen ion transport</keyword>
<evidence type="ECO:0000259" key="12">
    <source>
        <dbReference type="Pfam" id="PF02823"/>
    </source>
</evidence>
<dbReference type="Pfam" id="PF02823">
    <property type="entry name" value="ATP-synt_DE_N"/>
    <property type="match status" value="1"/>
</dbReference>
<evidence type="ECO:0000256" key="3">
    <source>
        <dbReference type="ARBA" id="ARBA00005712"/>
    </source>
</evidence>
<dbReference type="GO" id="GO:0005524">
    <property type="term" value="F:ATP binding"/>
    <property type="evidence" value="ECO:0007669"/>
    <property type="project" value="UniProtKB-UniRule"/>
</dbReference>
<evidence type="ECO:0000256" key="4">
    <source>
        <dbReference type="ARBA" id="ARBA00022448"/>
    </source>
</evidence>
<evidence type="ECO:0000256" key="10">
    <source>
        <dbReference type="RuleBase" id="RU003656"/>
    </source>
</evidence>
<dbReference type="CDD" id="cd12152">
    <property type="entry name" value="F1-ATPase_delta"/>
    <property type="match status" value="1"/>
</dbReference>
<dbReference type="InterPro" id="IPR036771">
    <property type="entry name" value="ATPsynth_dsu/esu_N"/>
</dbReference>
<sequence length="135" mass="14633">MVTQFNFELVSPEEKLISESAFQVTIPGQEGDVGVRAGHMSLVISMRPGVVTIQREENSVAEKIFIAGGFADIGQDHVTVLAEEAIPVANLSREKLEAELRDLEDDIKMADNDADIARIQNKKALVGVMLLSLAA</sequence>
<evidence type="ECO:0000313" key="13">
    <source>
        <dbReference type="EMBL" id="PZP57232.1"/>
    </source>
</evidence>
<keyword evidence="4 9" id="KW-0813">Transport</keyword>
<dbReference type="HAMAP" id="MF_00530">
    <property type="entry name" value="ATP_synth_epsil_bac"/>
    <property type="match status" value="1"/>
</dbReference>
<keyword evidence="9" id="KW-1003">Cell membrane</keyword>
<comment type="caution">
    <text evidence="13">The sequence shown here is derived from an EMBL/GenBank/DDBJ whole genome shotgun (WGS) entry which is preliminary data.</text>
</comment>
<comment type="similarity">
    <text evidence="3 9 10">Belongs to the ATPase epsilon chain family.</text>
</comment>
<dbReference type="Gene3D" id="2.60.15.10">
    <property type="entry name" value="F0F1 ATP synthase delta/epsilon subunit, N-terminal"/>
    <property type="match status" value="1"/>
</dbReference>
<dbReference type="GO" id="GO:0005886">
    <property type="term" value="C:plasma membrane"/>
    <property type="evidence" value="ECO:0007669"/>
    <property type="project" value="UniProtKB-SubCell"/>
</dbReference>
<protein>
    <recommendedName>
        <fullName evidence="9">ATP synthase epsilon chain</fullName>
    </recommendedName>
    <alternativeName>
        <fullName evidence="9">ATP synthase F1 sector epsilon subunit</fullName>
    </alternativeName>
    <alternativeName>
        <fullName evidence="9">F-ATPase epsilon subunit</fullName>
    </alternativeName>
</protein>
<evidence type="ECO:0000256" key="9">
    <source>
        <dbReference type="HAMAP-Rule" id="MF_00530"/>
    </source>
</evidence>
<comment type="subunit">
    <text evidence="9 10">F-type ATPases have 2 components, CF(1) - the catalytic core - and CF(0) - the membrane proton channel. CF(1) has five subunits: alpha(3), beta(3), gamma(1), delta(1), epsilon(1). CF(0) has three main subunits: a, b and c.</text>
</comment>
<dbReference type="PANTHER" id="PTHR13822:SF10">
    <property type="entry name" value="ATP SYNTHASE EPSILON CHAIN, CHLOROPLASTIC"/>
    <property type="match status" value="1"/>
</dbReference>